<protein>
    <submittedName>
        <fullName evidence="3">Inhibitor_I29 domain-containing protein</fullName>
    </submittedName>
</protein>
<evidence type="ECO:0000313" key="3">
    <source>
        <dbReference type="WBParaSite" id="Hba_09712"/>
    </source>
</evidence>
<accession>A0A1I7WWV8</accession>
<reference evidence="3" key="1">
    <citation type="submission" date="2016-11" db="UniProtKB">
        <authorList>
            <consortium name="WormBaseParasite"/>
        </authorList>
    </citation>
    <scope>IDENTIFICATION</scope>
</reference>
<organism evidence="2 3">
    <name type="scientific">Heterorhabditis bacteriophora</name>
    <name type="common">Entomopathogenic nematode worm</name>
    <dbReference type="NCBI Taxonomy" id="37862"/>
    <lineage>
        <taxon>Eukaryota</taxon>
        <taxon>Metazoa</taxon>
        <taxon>Ecdysozoa</taxon>
        <taxon>Nematoda</taxon>
        <taxon>Chromadorea</taxon>
        <taxon>Rhabditida</taxon>
        <taxon>Rhabditina</taxon>
        <taxon>Rhabditomorpha</taxon>
        <taxon>Strongyloidea</taxon>
        <taxon>Heterorhabditidae</taxon>
        <taxon>Heterorhabditis</taxon>
    </lineage>
</organism>
<dbReference type="AlphaFoldDB" id="A0A1I7WWV8"/>
<evidence type="ECO:0000313" key="2">
    <source>
        <dbReference type="Proteomes" id="UP000095283"/>
    </source>
</evidence>
<dbReference type="Proteomes" id="UP000095283">
    <property type="component" value="Unplaced"/>
</dbReference>
<evidence type="ECO:0000256" key="1">
    <source>
        <dbReference type="SAM" id="SignalP"/>
    </source>
</evidence>
<keyword evidence="1" id="KW-0732">Signal</keyword>
<sequence length="128" mass="14931">MQPWVVLILTTVLSVSHGIQCHEEDLSIIEKDDYVCSLKITRYCNFLISDLILSQNYIKWNSFLRNKKKIFEKFQDEYEGTSSSDNLVCGLYVAFEGTQYTKWKFAKLEKLDFTGISVPKDKVVKNLF</sequence>
<keyword evidence="2" id="KW-1185">Reference proteome</keyword>
<name>A0A1I7WWV8_HETBA</name>
<dbReference type="WBParaSite" id="Hba_09712">
    <property type="protein sequence ID" value="Hba_09712"/>
    <property type="gene ID" value="Hba_09712"/>
</dbReference>
<proteinExistence type="predicted"/>
<feature type="chain" id="PRO_5009310843" evidence="1">
    <location>
        <begin position="19"/>
        <end position="128"/>
    </location>
</feature>
<feature type="signal peptide" evidence="1">
    <location>
        <begin position="1"/>
        <end position="18"/>
    </location>
</feature>